<dbReference type="Pfam" id="PF11012">
    <property type="entry name" value="DUF2850"/>
    <property type="match status" value="1"/>
</dbReference>
<keyword evidence="1" id="KW-0472">Membrane</keyword>
<keyword evidence="1" id="KW-1133">Transmembrane helix</keyword>
<accession>A0ABT1N1T6</accession>
<evidence type="ECO:0000313" key="2">
    <source>
        <dbReference type="EMBL" id="MCQ1058502.1"/>
    </source>
</evidence>
<sequence length="131" mass="14698">MITKQNLPLLTHRLIRFAVAAAATVVLALLLAILLDGSKAYSNNLPDINGMWLEQDVAPYAADSFEIRPEGVFVGGRQVNTQYQWDGSTLEYLKGGTLYSYSFLSGRFIRQRPAHYISSFSRQNIAQHQPH</sequence>
<reference evidence="2 3" key="1">
    <citation type="submission" date="2022-07" db="EMBL/GenBank/DDBJ databases">
        <title>Photobacterium pectinilyticum sp. nov., a marine bacterium isolated from surface seawater of Qingdao offshore.</title>
        <authorList>
            <person name="Wang X."/>
        </authorList>
    </citation>
    <scope>NUCLEOTIDE SEQUENCE [LARGE SCALE GENOMIC DNA]</scope>
    <source>
        <strain evidence="2 3">ZSDE20</strain>
    </source>
</reference>
<feature type="transmembrane region" description="Helical" evidence="1">
    <location>
        <begin position="14"/>
        <end position="35"/>
    </location>
</feature>
<evidence type="ECO:0000313" key="3">
    <source>
        <dbReference type="Proteomes" id="UP001524460"/>
    </source>
</evidence>
<organism evidence="2 3">
    <name type="scientific">Photobacterium pectinilyticum</name>
    <dbReference type="NCBI Taxonomy" id="2906793"/>
    <lineage>
        <taxon>Bacteria</taxon>
        <taxon>Pseudomonadati</taxon>
        <taxon>Pseudomonadota</taxon>
        <taxon>Gammaproteobacteria</taxon>
        <taxon>Vibrionales</taxon>
        <taxon>Vibrionaceae</taxon>
        <taxon>Photobacterium</taxon>
    </lineage>
</organism>
<name>A0ABT1N1T6_9GAMM</name>
<protein>
    <submittedName>
        <fullName evidence="2">DUF2850 domain-containing protein</fullName>
    </submittedName>
</protein>
<dbReference type="Proteomes" id="UP001524460">
    <property type="component" value="Unassembled WGS sequence"/>
</dbReference>
<comment type="caution">
    <text evidence="2">The sequence shown here is derived from an EMBL/GenBank/DDBJ whole genome shotgun (WGS) entry which is preliminary data.</text>
</comment>
<dbReference type="InterPro" id="IPR021271">
    <property type="entry name" value="DUF2850"/>
</dbReference>
<proteinExistence type="predicted"/>
<dbReference type="EMBL" id="JANEYT010000020">
    <property type="protein sequence ID" value="MCQ1058502.1"/>
    <property type="molecule type" value="Genomic_DNA"/>
</dbReference>
<keyword evidence="1" id="KW-0812">Transmembrane</keyword>
<gene>
    <name evidence="2" type="ORF">NHN17_10565</name>
</gene>
<dbReference type="RefSeq" id="WP_255042406.1">
    <property type="nucleotide sequence ID" value="NZ_JANEYT010000020.1"/>
</dbReference>
<keyword evidence="3" id="KW-1185">Reference proteome</keyword>
<evidence type="ECO:0000256" key="1">
    <source>
        <dbReference type="SAM" id="Phobius"/>
    </source>
</evidence>